<dbReference type="EMBL" id="JAAWWB010000002">
    <property type="protein sequence ID" value="KAG6789639.1"/>
    <property type="molecule type" value="Genomic_DNA"/>
</dbReference>
<dbReference type="PANTHER" id="PTHR43866:SF6">
    <property type="entry name" value="METHYLMALONATE-SEMIALDEHYDE DEHYDROGENASE (COA ACYLATING)"/>
    <property type="match status" value="1"/>
</dbReference>
<dbReference type="GO" id="GO:0005739">
    <property type="term" value="C:mitochondrion"/>
    <property type="evidence" value="ECO:0007669"/>
    <property type="project" value="TreeGrafter"/>
</dbReference>
<proteinExistence type="predicted"/>
<comment type="caution">
    <text evidence="1">The sequence shown here is derived from an EMBL/GenBank/DDBJ whole genome shotgun (WGS) entry which is preliminary data.</text>
</comment>
<organism evidence="1 2">
    <name type="scientific">Populus tomentosa</name>
    <name type="common">Chinese white poplar</name>
    <dbReference type="NCBI Taxonomy" id="118781"/>
    <lineage>
        <taxon>Eukaryota</taxon>
        <taxon>Viridiplantae</taxon>
        <taxon>Streptophyta</taxon>
        <taxon>Embryophyta</taxon>
        <taxon>Tracheophyta</taxon>
        <taxon>Spermatophyta</taxon>
        <taxon>Magnoliopsida</taxon>
        <taxon>eudicotyledons</taxon>
        <taxon>Gunneridae</taxon>
        <taxon>Pentapetalae</taxon>
        <taxon>rosids</taxon>
        <taxon>fabids</taxon>
        <taxon>Malpighiales</taxon>
        <taxon>Salicaceae</taxon>
        <taxon>Saliceae</taxon>
        <taxon>Populus</taxon>
    </lineage>
</organism>
<sequence>MGGPLLMACCYLWIVCQRPAYVDFFAAWLPLMLIGLSVLGSSSWVPSSRLLIPSAGLEGVLIRLPYPDDLVGPLQSSLVPGHGTTNNALIAQEVIHHMTRLKSERGYENGNFMGPGVLPSYQMSQLTWNVTRYCGGASIFTTSGVAARIEMKKSKEYIGRRTENQTLTLGSLISSQDGPVQLAWVGIKVPISVPLPFSAFISVKLSFAGDVNFDGKYSFINCCRKSRNSVLHPSQDSDSTMERSSEWRFIISAIAKLAVAKLLAIILETAPDLAGRRYRNC</sequence>
<name>A0A8X8DE54_POPTO</name>
<dbReference type="InterPro" id="IPR010061">
    <property type="entry name" value="MeMal-semiAld_DH"/>
</dbReference>
<dbReference type="GO" id="GO:0006210">
    <property type="term" value="P:thymine catabolic process"/>
    <property type="evidence" value="ECO:0007669"/>
    <property type="project" value="TreeGrafter"/>
</dbReference>
<reference evidence="1" key="1">
    <citation type="journal article" date="2020" name="bioRxiv">
        <title>Hybrid origin of Populus tomentosa Carr. identified through genome sequencing and phylogenomic analysis.</title>
        <authorList>
            <person name="An X."/>
            <person name="Gao K."/>
            <person name="Chen Z."/>
            <person name="Li J."/>
            <person name="Yang X."/>
            <person name="Yang X."/>
            <person name="Zhou J."/>
            <person name="Guo T."/>
            <person name="Zhao T."/>
            <person name="Huang S."/>
            <person name="Miao D."/>
            <person name="Khan W.U."/>
            <person name="Rao P."/>
            <person name="Ye M."/>
            <person name="Lei B."/>
            <person name="Liao W."/>
            <person name="Wang J."/>
            <person name="Ji L."/>
            <person name="Li Y."/>
            <person name="Guo B."/>
            <person name="Mustafa N.S."/>
            <person name="Li S."/>
            <person name="Yun Q."/>
            <person name="Keller S.R."/>
            <person name="Mao J."/>
            <person name="Zhang R."/>
            <person name="Strauss S.H."/>
        </authorList>
    </citation>
    <scope>NUCLEOTIDE SEQUENCE</scope>
    <source>
        <strain evidence="1">GM15</strain>
        <tissue evidence="1">Leaf</tissue>
    </source>
</reference>
<dbReference type="GO" id="GO:0006574">
    <property type="term" value="P:L-valine catabolic process"/>
    <property type="evidence" value="ECO:0007669"/>
    <property type="project" value="TreeGrafter"/>
</dbReference>
<evidence type="ECO:0000313" key="2">
    <source>
        <dbReference type="Proteomes" id="UP000886885"/>
    </source>
</evidence>
<protein>
    <submittedName>
        <fullName evidence="1">Uncharacterized protein</fullName>
    </submittedName>
</protein>
<keyword evidence="2" id="KW-1185">Reference proteome</keyword>
<accession>A0A8X8DE54</accession>
<dbReference type="AlphaFoldDB" id="A0A8X8DE54"/>
<dbReference type="Proteomes" id="UP000886885">
    <property type="component" value="Chromosome 1D"/>
</dbReference>
<gene>
    <name evidence="1" type="ORF">POTOM_005757</name>
</gene>
<dbReference type="PANTHER" id="PTHR43866">
    <property type="entry name" value="MALONATE-SEMIALDEHYDE DEHYDROGENASE"/>
    <property type="match status" value="1"/>
</dbReference>
<dbReference type="GO" id="GO:0004491">
    <property type="term" value="F:methylmalonate-semialdehyde dehydrogenase (acylating, NAD) activity"/>
    <property type="evidence" value="ECO:0007669"/>
    <property type="project" value="InterPro"/>
</dbReference>
<evidence type="ECO:0000313" key="1">
    <source>
        <dbReference type="EMBL" id="KAG6789639.1"/>
    </source>
</evidence>